<dbReference type="EMBL" id="ATDT01000010">
    <property type="protein sequence ID" value="EPF17838.1"/>
    <property type="molecule type" value="Genomic_DNA"/>
</dbReference>
<dbReference type="AlphaFoldDB" id="S3IVS9"/>
<reference evidence="1 2" key="1">
    <citation type="submission" date="2013-04" db="EMBL/GenBank/DDBJ databases">
        <authorList>
            <person name="Weinstock G."/>
            <person name="Sodergren E."/>
            <person name="Lobos E.A."/>
            <person name="Fulton L."/>
            <person name="Fulton R."/>
            <person name="Courtney L."/>
            <person name="Fronick C."/>
            <person name="O'Laughlin M."/>
            <person name="Godfrey J."/>
            <person name="Wilson R.M."/>
            <person name="Miner T."/>
            <person name="Farmer C."/>
            <person name="Delehaunty K."/>
            <person name="Cordes M."/>
            <person name="Minx P."/>
            <person name="Tomlinson C."/>
            <person name="Chen J."/>
            <person name="Wollam A."/>
            <person name="Pepin K.H."/>
            <person name="Palsikar V.B."/>
            <person name="Zhang X."/>
            <person name="Suruliraj S."/>
            <person name="Perna N.T."/>
            <person name="Plunkett G."/>
            <person name="Warren W."/>
            <person name="Mitreva M."/>
            <person name="Mardis E.R."/>
            <person name="Wilson R.K."/>
        </authorList>
    </citation>
    <scope>NUCLEOTIDE SEQUENCE [LARGE SCALE GENOMIC DNA]</scope>
    <source>
        <strain evidence="1 2">DSM 4568</strain>
    </source>
</reference>
<organism evidence="1 2">
    <name type="scientific">Cedecea davisae DSM 4568</name>
    <dbReference type="NCBI Taxonomy" id="566551"/>
    <lineage>
        <taxon>Bacteria</taxon>
        <taxon>Pseudomonadati</taxon>
        <taxon>Pseudomonadota</taxon>
        <taxon>Gammaproteobacteria</taxon>
        <taxon>Enterobacterales</taxon>
        <taxon>Enterobacteriaceae</taxon>
        <taxon>Cedecea</taxon>
    </lineage>
</organism>
<evidence type="ECO:0000313" key="2">
    <source>
        <dbReference type="Proteomes" id="UP000014585"/>
    </source>
</evidence>
<dbReference type="STRING" id="566551.HMPREF0201_01822"/>
<proteinExistence type="predicted"/>
<sequence length="42" mass="4875">MPLKPTDDFILFDALPAHQVNRFFAIRNFYKFVICITLITSG</sequence>
<accession>S3IVS9</accession>
<dbReference type="Proteomes" id="UP000014585">
    <property type="component" value="Unassembled WGS sequence"/>
</dbReference>
<protein>
    <submittedName>
        <fullName evidence="1">Uncharacterized protein</fullName>
    </submittedName>
</protein>
<dbReference type="HOGENOM" id="CLU_3249027_0_0_6"/>
<comment type="caution">
    <text evidence="1">The sequence shown here is derived from an EMBL/GenBank/DDBJ whole genome shotgun (WGS) entry which is preliminary data.</text>
</comment>
<gene>
    <name evidence="1" type="ORF">HMPREF0201_01822</name>
</gene>
<name>S3IVS9_9ENTR</name>
<evidence type="ECO:0000313" key="1">
    <source>
        <dbReference type="EMBL" id="EPF17838.1"/>
    </source>
</evidence>